<dbReference type="InterPro" id="IPR002942">
    <property type="entry name" value="S4_RNA-bd"/>
</dbReference>
<keyword evidence="4" id="KW-1185">Reference proteome</keyword>
<dbReference type="CDD" id="cd00165">
    <property type="entry name" value="S4"/>
    <property type="match status" value="1"/>
</dbReference>
<dbReference type="Gene3D" id="3.30.70.330">
    <property type="match status" value="1"/>
</dbReference>
<dbReference type="InterPro" id="IPR040591">
    <property type="entry name" value="RqcP2_RBD"/>
</dbReference>
<sequence length="260" mass="29541">MNTGFYSHFHAEEKAFVDRAQEWIERSAELHELRRTDFLDPRQQFIMSTLCNRNGSVTIKLDGGYTEAERKRAIIAPDYRDLEYEDAELAVLQVTSPSDKFHELDHGDFLGALLGLGIKRDKVGDIHLHETFCHIVVAQELSSYFDLNLRQVHRLSVLTDIIAVDQLQPAVQQLEELSFTVASMRLDGIASDAYRISRAKIVDPIKAGRCRLNWKTEEDPSAQLKEGDVVSIKGLGRFKLLQVDGVTKKGRTRVKIGKYL</sequence>
<keyword evidence="1" id="KW-0694">RNA-binding</keyword>
<comment type="caution">
    <text evidence="3">The sequence shown here is derived from an EMBL/GenBank/DDBJ whole genome shotgun (WGS) entry which is preliminary data.</text>
</comment>
<dbReference type="InterPro" id="IPR036986">
    <property type="entry name" value="S4_RNA-bd_sf"/>
</dbReference>
<evidence type="ECO:0000256" key="1">
    <source>
        <dbReference type="PROSITE-ProRule" id="PRU00182"/>
    </source>
</evidence>
<proteinExistence type="predicted"/>
<dbReference type="SMART" id="SM00363">
    <property type="entry name" value="S4"/>
    <property type="match status" value="1"/>
</dbReference>
<feature type="domain" description="RNA-binding S4" evidence="2">
    <location>
        <begin position="184"/>
        <end position="241"/>
    </location>
</feature>
<dbReference type="Gene3D" id="3.10.290.10">
    <property type="entry name" value="RNA-binding S4 domain"/>
    <property type="match status" value="1"/>
</dbReference>
<dbReference type="Pfam" id="PF17774">
    <property type="entry name" value="YlmH_RBD"/>
    <property type="match status" value="1"/>
</dbReference>
<dbReference type="SUPFAM" id="SSF55174">
    <property type="entry name" value="Alpha-L RNA-binding motif"/>
    <property type="match status" value="1"/>
</dbReference>
<dbReference type="Proteomes" id="UP001596233">
    <property type="component" value="Unassembled WGS sequence"/>
</dbReference>
<gene>
    <name evidence="3" type="ORF">ACFP56_01840</name>
</gene>
<dbReference type="InterPro" id="IPR048443">
    <property type="entry name" value="RqcP2_N"/>
</dbReference>
<dbReference type="Gene3D" id="3.30.1370.160">
    <property type="match status" value="1"/>
</dbReference>
<dbReference type="PANTHER" id="PTHR13633:SF3">
    <property type="entry name" value="MITOCHONDRIAL TRANSCRIPTION RESCUE FACTOR 1"/>
    <property type="match status" value="1"/>
</dbReference>
<dbReference type="Pfam" id="PF21278">
    <property type="entry name" value="YlmH_1st"/>
    <property type="match status" value="1"/>
</dbReference>
<evidence type="ECO:0000313" key="4">
    <source>
        <dbReference type="Proteomes" id="UP001596233"/>
    </source>
</evidence>
<dbReference type="PROSITE" id="PS50889">
    <property type="entry name" value="S4"/>
    <property type="match status" value="1"/>
</dbReference>
<dbReference type="InterPro" id="IPR012677">
    <property type="entry name" value="Nucleotide-bd_a/b_plait_sf"/>
</dbReference>
<organism evidence="3 4">
    <name type="scientific">Paenibacillus septentrionalis</name>
    <dbReference type="NCBI Taxonomy" id="429342"/>
    <lineage>
        <taxon>Bacteria</taxon>
        <taxon>Bacillati</taxon>
        <taxon>Bacillota</taxon>
        <taxon>Bacilli</taxon>
        <taxon>Bacillales</taxon>
        <taxon>Paenibacillaceae</taxon>
        <taxon>Paenibacillus</taxon>
    </lineage>
</organism>
<protein>
    <submittedName>
        <fullName evidence="3">RNA-binding protein</fullName>
    </submittedName>
</protein>
<evidence type="ECO:0000259" key="2">
    <source>
        <dbReference type="SMART" id="SM00363"/>
    </source>
</evidence>
<accession>A0ABW1UY19</accession>
<dbReference type="PANTHER" id="PTHR13633">
    <property type="entry name" value="MITOCHONDRIAL TRANSCRIPTION RESCUE FACTOR 1"/>
    <property type="match status" value="1"/>
</dbReference>
<reference evidence="4" key="1">
    <citation type="journal article" date="2019" name="Int. J. Syst. Evol. Microbiol.">
        <title>The Global Catalogue of Microorganisms (GCM) 10K type strain sequencing project: providing services to taxonomists for standard genome sequencing and annotation.</title>
        <authorList>
            <consortium name="The Broad Institute Genomics Platform"/>
            <consortium name="The Broad Institute Genome Sequencing Center for Infectious Disease"/>
            <person name="Wu L."/>
            <person name="Ma J."/>
        </authorList>
    </citation>
    <scope>NUCLEOTIDE SEQUENCE [LARGE SCALE GENOMIC DNA]</scope>
    <source>
        <strain evidence="4">PCU 280</strain>
    </source>
</reference>
<name>A0ABW1UY19_9BACL</name>
<dbReference type="EMBL" id="JBHSTE010000001">
    <property type="protein sequence ID" value="MFC6331347.1"/>
    <property type="molecule type" value="Genomic_DNA"/>
</dbReference>
<dbReference type="RefSeq" id="WP_379230493.1">
    <property type="nucleotide sequence ID" value="NZ_JBHSTE010000001.1"/>
</dbReference>
<evidence type="ECO:0000313" key="3">
    <source>
        <dbReference type="EMBL" id="MFC6331347.1"/>
    </source>
</evidence>